<dbReference type="InterPro" id="IPR002346">
    <property type="entry name" value="Mopterin_DH_FAD-bd"/>
</dbReference>
<dbReference type="Proteomes" id="UP000229681">
    <property type="component" value="Unassembled WGS sequence"/>
</dbReference>
<organism evidence="3 5">
    <name type="scientific">Candidatus Thermofonsia Clade 1 bacterium</name>
    <dbReference type="NCBI Taxonomy" id="2364210"/>
    <lineage>
        <taxon>Bacteria</taxon>
        <taxon>Bacillati</taxon>
        <taxon>Chloroflexota</taxon>
        <taxon>Candidatus Thermofontia</taxon>
        <taxon>Candidatus Thermofonsia Clade 1</taxon>
    </lineage>
</organism>
<evidence type="ECO:0000256" key="1">
    <source>
        <dbReference type="ARBA" id="ARBA00023002"/>
    </source>
</evidence>
<reference evidence="3 5" key="1">
    <citation type="submission" date="2017-11" db="EMBL/GenBank/DDBJ databases">
        <title>Evolution of Phototrophy in the Chloroflexi Phylum Driven by Horizontal Gene Transfer.</title>
        <authorList>
            <person name="Ward L.M."/>
            <person name="Hemp J."/>
            <person name="Shih P.M."/>
            <person name="Mcglynn S.E."/>
            <person name="Fischer W."/>
        </authorList>
    </citation>
    <scope>NUCLEOTIDE SEQUENCE [LARGE SCALE GENOMIC DNA]</scope>
    <source>
        <strain evidence="3">JP3_13</strain>
    </source>
</reference>
<dbReference type="AlphaFoldDB" id="A0A2M8P9X0"/>
<evidence type="ECO:0000313" key="3">
    <source>
        <dbReference type="EMBL" id="PJF34349.1"/>
    </source>
</evidence>
<feature type="non-terminal residue" evidence="3">
    <location>
        <position position="47"/>
    </location>
</feature>
<dbReference type="Gene3D" id="3.30.43.10">
    <property type="entry name" value="Uridine Diphospho-n-acetylenolpyruvylglucosamine Reductase, domain 2"/>
    <property type="match status" value="1"/>
</dbReference>
<dbReference type="InterPro" id="IPR036318">
    <property type="entry name" value="FAD-bd_PCMH-like_sf"/>
</dbReference>
<dbReference type="EMBL" id="PGTM01000396">
    <property type="protein sequence ID" value="PJF34435.1"/>
    <property type="molecule type" value="Genomic_DNA"/>
</dbReference>
<gene>
    <name evidence="4" type="ORF">CUN49_15690</name>
    <name evidence="3" type="ORF">CUN49_16110</name>
</gene>
<name>A0A2M8P9X0_9CHLR</name>
<dbReference type="GO" id="GO:0016491">
    <property type="term" value="F:oxidoreductase activity"/>
    <property type="evidence" value="ECO:0007669"/>
    <property type="project" value="UniProtKB-KW"/>
</dbReference>
<evidence type="ECO:0000259" key="2">
    <source>
        <dbReference type="Pfam" id="PF00941"/>
    </source>
</evidence>
<feature type="domain" description="Molybdopterin dehydrogenase FAD-binding" evidence="2">
    <location>
        <begin position="5"/>
        <end position="42"/>
    </location>
</feature>
<protein>
    <submittedName>
        <fullName evidence="3">Molybdopterin dehydrogenase</fullName>
    </submittedName>
</protein>
<accession>A0A2M8P9X0</accession>
<dbReference type="EMBL" id="PGTM01000450">
    <property type="protein sequence ID" value="PJF34349.1"/>
    <property type="molecule type" value="Genomic_DNA"/>
</dbReference>
<evidence type="ECO:0000313" key="5">
    <source>
        <dbReference type="Proteomes" id="UP000229681"/>
    </source>
</evidence>
<dbReference type="Pfam" id="PF00941">
    <property type="entry name" value="FAD_binding_5"/>
    <property type="match status" value="1"/>
</dbReference>
<dbReference type="GO" id="GO:0050660">
    <property type="term" value="F:flavin adenine dinucleotide binding"/>
    <property type="evidence" value="ECO:0007669"/>
    <property type="project" value="InterPro"/>
</dbReference>
<dbReference type="SUPFAM" id="SSF56176">
    <property type="entry name" value="FAD-binding/transporter-associated domain-like"/>
    <property type="match status" value="1"/>
</dbReference>
<proteinExistence type="predicted"/>
<comment type="caution">
    <text evidence="3">The sequence shown here is derived from an EMBL/GenBank/DDBJ whole genome shotgun (WGS) entry which is preliminary data.</text>
</comment>
<keyword evidence="1" id="KW-0560">Oxidoreductase</keyword>
<dbReference type="InterPro" id="IPR016167">
    <property type="entry name" value="FAD-bd_PCMH_sub1"/>
</dbReference>
<evidence type="ECO:0000313" key="4">
    <source>
        <dbReference type="EMBL" id="PJF34435.1"/>
    </source>
</evidence>
<sequence length="47" mass="5382">MWKHYYTVTSIGEALQLLAEYGPKARLIAGGTDLLIELERHLRPEVE</sequence>